<keyword evidence="3" id="KW-1185">Reference proteome</keyword>
<dbReference type="EMBL" id="UYRU01066630">
    <property type="protein sequence ID" value="VDN16656.1"/>
    <property type="molecule type" value="Genomic_DNA"/>
</dbReference>
<gene>
    <name evidence="2" type="ORF">DILT_LOCUS12487</name>
</gene>
<name>A0A3P7PF35_DIBLA</name>
<proteinExistence type="predicted"/>
<dbReference type="AlphaFoldDB" id="A0A3P7PF35"/>
<reference evidence="2 3" key="1">
    <citation type="submission" date="2018-11" db="EMBL/GenBank/DDBJ databases">
        <authorList>
            <consortium name="Pathogen Informatics"/>
        </authorList>
    </citation>
    <scope>NUCLEOTIDE SEQUENCE [LARGE SCALE GENOMIC DNA]</scope>
</reference>
<dbReference type="InterPro" id="IPR003961">
    <property type="entry name" value="FN3_dom"/>
</dbReference>
<dbReference type="InterPro" id="IPR036116">
    <property type="entry name" value="FN3_sf"/>
</dbReference>
<organism evidence="2 3">
    <name type="scientific">Dibothriocephalus latus</name>
    <name type="common">Fish tapeworm</name>
    <name type="synonym">Diphyllobothrium latum</name>
    <dbReference type="NCBI Taxonomy" id="60516"/>
    <lineage>
        <taxon>Eukaryota</taxon>
        <taxon>Metazoa</taxon>
        <taxon>Spiralia</taxon>
        <taxon>Lophotrochozoa</taxon>
        <taxon>Platyhelminthes</taxon>
        <taxon>Cestoda</taxon>
        <taxon>Eucestoda</taxon>
        <taxon>Diphyllobothriidea</taxon>
        <taxon>Diphyllobothriidae</taxon>
        <taxon>Dibothriocephalus</taxon>
    </lineage>
</organism>
<dbReference type="InterPro" id="IPR013783">
    <property type="entry name" value="Ig-like_fold"/>
</dbReference>
<dbReference type="SUPFAM" id="SSF49265">
    <property type="entry name" value="Fibronectin type III"/>
    <property type="match status" value="1"/>
</dbReference>
<sequence length="108" mass="11901">MANRGQNDHVTDVMFIKSCLSLVPGNSTWKSSKCSDYDIYTPGKCQRIDILEAPSDVQVSNVTPTALVLTWIQPLASTDNPVQYKVSLKAKCDPTIPQLTSICDRDLV</sequence>
<evidence type="ECO:0000259" key="1">
    <source>
        <dbReference type="PROSITE" id="PS50853"/>
    </source>
</evidence>
<protein>
    <recommendedName>
        <fullName evidence="1">Fibronectin type-III domain-containing protein</fullName>
    </recommendedName>
</protein>
<evidence type="ECO:0000313" key="3">
    <source>
        <dbReference type="Proteomes" id="UP000281553"/>
    </source>
</evidence>
<dbReference type="OrthoDB" id="442731at2759"/>
<dbReference type="Gene3D" id="2.60.40.10">
    <property type="entry name" value="Immunoglobulins"/>
    <property type="match status" value="1"/>
</dbReference>
<evidence type="ECO:0000313" key="2">
    <source>
        <dbReference type="EMBL" id="VDN16656.1"/>
    </source>
</evidence>
<dbReference type="PROSITE" id="PS50853">
    <property type="entry name" value="FN3"/>
    <property type="match status" value="1"/>
</dbReference>
<dbReference type="Proteomes" id="UP000281553">
    <property type="component" value="Unassembled WGS sequence"/>
</dbReference>
<dbReference type="CDD" id="cd00063">
    <property type="entry name" value="FN3"/>
    <property type="match status" value="1"/>
</dbReference>
<feature type="domain" description="Fibronectin type-III" evidence="1">
    <location>
        <begin position="53"/>
        <end position="108"/>
    </location>
</feature>
<accession>A0A3P7PF35</accession>